<sequence length="65" mass="6752">MRFRIQNMTCGGCARGVTKAIQSVDPTANVTADPPSRIVEVTSNQPQAEIEHALAAAGFPAVNAA</sequence>
<evidence type="ECO:0000259" key="1">
    <source>
        <dbReference type="PROSITE" id="PS50846"/>
    </source>
</evidence>
<dbReference type="Gene3D" id="3.30.70.100">
    <property type="match status" value="1"/>
</dbReference>
<dbReference type="EMBL" id="JBHRST010000018">
    <property type="protein sequence ID" value="MFC3098347.1"/>
    <property type="molecule type" value="Genomic_DNA"/>
</dbReference>
<gene>
    <name evidence="2" type="ORF">ACFODU_11145</name>
</gene>
<dbReference type="InterPro" id="IPR006121">
    <property type="entry name" value="HMA_dom"/>
</dbReference>
<dbReference type="SUPFAM" id="SSF55008">
    <property type="entry name" value="HMA, heavy metal-associated domain"/>
    <property type="match status" value="1"/>
</dbReference>
<dbReference type="RefSeq" id="WP_336926921.1">
    <property type="nucleotide sequence ID" value="NZ_JBANRO010000010.1"/>
</dbReference>
<name>A0ABV7E714_9SPHN</name>
<keyword evidence="3" id="KW-1185">Reference proteome</keyword>
<dbReference type="Proteomes" id="UP001595456">
    <property type="component" value="Unassembled WGS sequence"/>
</dbReference>
<reference evidence="3" key="1">
    <citation type="journal article" date="2019" name="Int. J. Syst. Evol. Microbiol.">
        <title>The Global Catalogue of Microorganisms (GCM) 10K type strain sequencing project: providing services to taxonomists for standard genome sequencing and annotation.</title>
        <authorList>
            <consortium name="The Broad Institute Genomics Platform"/>
            <consortium name="The Broad Institute Genome Sequencing Center for Infectious Disease"/>
            <person name="Wu L."/>
            <person name="Ma J."/>
        </authorList>
    </citation>
    <scope>NUCLEOTIDE SEQUENCE [LARGE SCALE GENOMIC DNA]</scope>
    <source>
        <strain evidence="3">KCTC 52607</strain>
    </source>
</reference>
<evidence type="ECO:0000313" key="2">
    <source>
        <dbReference type="EMBL" id="MFC3098347.1"/>
    </source>
</evidence>
<evidence type="ECO:0000313" key="3">
    <source>
        <dbReference type="Proteomes" id="UP001595456"/>
    </source>
</evidence>
<feature type="domain" description="HMA" evidence="1">
    <location>
        <begin position="1"/>
        <end position="62"/>
    </location>
</feature>
<accession>A0ABV7E714</accession>
<organism evidence="2 3">
    <name type="scientific">Alteraurantiacibacter palmitatis</name>
    <dbReference type="NCBI Taxonomy" id="2054628"/>
    <lineage>
        <taxon>Bacteria</taxon>
        <taxon>Pseudomonadati</taxon>
        <taxon>Pseudomonadota</taxon>
        <taxon>Alphaproteobacteria</taxon>
        <taxon>Sphingomonadales</taxon>
        <taxon>Erythrobacteraceae</taxon>
        <taxon>Alteraurantiacibacter</taxon>
    </lineage>
</organism>
<dbReference type="Pfam" id="PF00403">
    <property type="entry name" value="HMA"/>
    <property type="match status" value="1"/>
</dbReference>
<dbReference type="InterPro" id="IPR036163">
    <property type="entry name" value="HMA_dom_sf"/>
</dbReference>
<protein>
    <submittedName>
        <fullName evidence="2">Heavy-metal-associated domain-containing protein</fullName>
    </submittedName>
</protein>
<comment type="caution">
    <text evidence="2">The sequence shown here is derived from an EMBL/GenBank/DDBJ whole genome shotgun (WGS) entry which is preliminary data.</text>
</comment>
<dbReference type="PROSITE" id="PS50846">
    <property type="entry name" value="HMA_2"/>
    <property type="match status" value="1"/>
</dbReference>
<dbReference type="CDD" id="cd00371">
    <property type="entry name" value="HMA"/>
    <property type="match status" value="1"/>
</dbReference>
<proteinExistence type="predicted"/>